<feature type="binding site" evidence="8">
    <location>
        <position position="422"/>
    </location>
    <ligand>
        <name>[4Fe-4S] cluster</name>
        <dbReference type="ChEBI" id="CHEBI:49883"/>
        <label>1</label>
    </ligand>
</feature>
<evidence type="ECO:0000256" key="4">
    <source>
        <dbReference type="ARBA" id="ARBA00022737"/>
    </source>
</evidence>
<dbReference type="PROSITE" id="PS51379">
    <property type="entry name" value="4FE4S_FER_2"/>
    <property type="match status" value="1"/>
</dbReference>
<evidence type="ECO:0000313" key="11">
    <source>
        <dbReference type="EMBL" id="MBM0108705.1"/>
    </source>
</evidence>
<protein>
    <recommendedName>
        <fullName evidence="8">Ion-translocating oxidoreductase complex subunit C</fullName>
        <ecNumber evidence="8">7.-.-.-</ecNumber>
    </recommendedName>
    <alternativeName>
        <fullName evidence="8">Rnf electron transport complex subunit C</fullName>
    </alternativeName>
</protein>
<dbReference type="HAMAP" id="MF_00461">
    <property type="entry name" value="RsxC_RnfC"/>
    <property type="match status" value="1"/>
</dbReference>
<dbReference type="PANTHER" id="PTHR43034">
    <property type="entry name" value="ION-TRANSLOCATING OXIDOREDUCTASE COMPLEX SUBUNIT C"/>
    <property type="match status" value="1"/>
</dbReference>
<dbReference type="RefSeq" id="WP_203170874.1">
    <property type="nucleotide sequence ID" value="NZ_JAEVLS010000009.1"/>
</dbReference>
<dbReference type="NCBIfam" id="NF003454">
    <property type="entry name" value="PRK05035.1"/>
    <property type="match status" value="1"/>
</dbReference>
<dbReference type="Proteomes" id="UP000661077">
    <property type="component" value="Unassembled WGS sequence"/>
</dbReference>
<dbReference type="Pfam" id="PF13375">
    <property type="entry name" value="RnfC_N"/>
    <property type="match status" value="1"/>
</dbReference>
<dbReference type="PROSITE" id="PS00198">
    <property type="entry name" value="4FE4S_FER_1"/>
    <property type="match status" value="1"/>
</dbReference>
<feature type="coiled-coil region" evidence="9">
    <location>
        <begin position="449"/>
        <end position="478"/>
    </location>
</feature>
<keyword evidence="8" id="KW-0472">Membrane</keyword>
<feature type="binding site" evidence="8">
    <location>
        <position position="373"/>
    </location>
    <ligand>
        <name>[4Fe-4S] cluster</name>
        <dbReference type="ChEBI" id="CHEBI:49883"/>
        <label>1</label>
    </ligand>
</feature>
<proteinExistence type="inferred from homology"/>
<feature type="binding site" evidence="8">
    <location>
        <position position="418"/>
    </location>
    <ligand>
        <name>[4Fe-4S] cluster</name>
        <dbReference type="ChEBI" id="CHEBI:49883"/>
        <label>2</label>
    </ligand>
</feature>
<dbReference type="Pfam" id="PF01512">
    <property type="entry name" value="Complex1_51K"/>
    <property type="match status" value="1"/>
</dbReference>
<evidence type="ECO:0000256" key="1">
    <source>
        <dbReference type="ARBA" id="ARBA00022448"/>
    </source>
</evidence>
<dbReference type="SUPFAM" id="SSF142019">
    <property type="entry name" value="Nqo1 FMN-binding domain-like"/>
    <property type="match status" value="1"/>
</dbReference>
<dbReference type="InterPro" id="IPR011538">
    <property type="entry name" value="Nuo51_FMN-bd"/>
</dbReference>
<keyword evidence="6 8" id="KW-0408">Iron</keyword>
<organism evidence="11 12">
    <name type="scientific">Steroidobacter gossypii</name>
    <dbReference type="NCBI Taxonomy" id="2805490"/>
    <lineage>
        <taxon>Bacteria</taxon>
        <taxon>Pseudomonadati</taxon>
        <taxon>Pseudomonadota</taxon>
        <taxon>Gammaproteobacteria</taxon>
        <taxon>Steroidobacterales</taxon>
        <taxon>Steroidobacteraceae</taxon>
        <taxon>Steroidobacter</taxon>
    </lineage>
</organism>
<feature type="domain" description="4Fe-4S ferredoxin-type" evidence="10">
    <location>
        <begin position="364"/>
        <end position="393"/>
    </location>
</feature>
<comment type="function">
    <text evidence="8">Part of a membrane-bound complex that couples electron transfer with translocation of ions across the membrane.</text>
</comment>
<dbReference type="EMBL" id="JAEVLS010000009">
    <property type="protein sequence ID" value="MBM0108705.1"/>
    <property type="molecule type" value="Genomic_DNA"/>
</dbReference>
<evidence type="ECO:0000256" key="2">
    <source>
        <dbReference type="ARBA" id="ARBA00022485"/>
    </source>
</evidence>
<dbReference type="Gene3D" id="3.40.50.11540">
    <property type="entry name" value="NADH-ubiquinone oxidoreductase 51kDa subunit"/>
    <property type="match status" value="1"/>
</dbReference>
<evidence type="ECO:0000256" key="5">
    <source>
        <dbReference type="ARBA" id="ARBA00022982"/>
    </source>
</evidence>
<dbReference type="InterPro" id="IPR017900">
    <property type="entry name" value="4Fe4S_Fe_S_CS"/>
</dbReference>
<dbReference type="InterPro" id="IPR026902">
    <property type="entry name" value="RnfC_N"/>
</dbReference>
<comment type="caution">
    <text evidence="11">The sequence shown here is derived from an EMBL/GenBank/DDBJ whole genome shotgun (WGS) entry which is preliminary data.</text>
</comment>
<dbReference type="SUPFAM" id="SSF46548">
    <property type="entry name" value="alpha-helical ferredoxin"/>
    <property type="match status" value="1"/>
</dbReference>
<dbReference type="EC" id="7.-.-.-" evidence="8"/>
<dbReference type="InterPro" id="IPR017896">
    <property type="entry name" value="4Fe4S_Fe-S-bd"/>
</dbReference>
<evidence type="ECO:0000259" key="10">
    <source>
        <dbReference type="PROSITE" id="PS51379"/>
    </source>
</evidence>
<keyword evidence="2 8" id="KW-0004">4Fe-4S</keyword>
<dbReference type="InterPro" id="IPR037225">
    <property type="entry name" value="Nuo51_FMN-bd_sf"/>
</dbReference>
<dbReference type="InterPro" id="IPR019554">
    <property type="entry name" value="Soluble_ligand-bd"/>
</dbReference>
<evidence type="ECO:0000313" key="12">
    <source>
        <dbReference type="Proteomes" id="UP000661077"/>
    </source>
</evidence>
<keyword evidence="12" id="KW-1185">Reference proteome</keyword>
<dbReference type="Pfam" id="PF10531">
    <property type="entry name" value="SLBB"/>
    <property type="match status" value="1"/>
</dbReference>
<keyword evidence="8" id="KW-1278">Translocase</keyword>
<evidence type="ECO:0000256" key="6">
    <source>
        <dbReference type="ARBA" id="ARBA00023004"/>
    </source>
</evidence>
<dbReference type="NCBIfam" id="TIGR01945">
    <property type="entry name" value="rnfC"/>
    <property type="match status" value="1"/>
</dbReference>
<dbReference type="Pfam" id="PF12838">
    <property type="entry name" value="Fer4_7"/>
    <property type="match status" value="1"/>
</dbReference>
<sequence>MIPRQAIRGGLRIEAHKARSTKHPIRAASLSAHYVLPLDQHSGLPALPLVKVGDRVRMFQPIAQPAPGISAWLHAPASGEVIAIEPRPAPHRLGAPTLSIVISNDGRDEPFDNAAAVSDFEQISPKEACEHIARGGIVGLGGAAFPTANKLESSLCENGPQLLLNGAECEPYISCDEVLMRERADDIVFGARALLHALCATHCTIAIEDDVPEAQKALSAAIEKACDSRIRLKVVPAIYPAGGERQLISTVFGVEVPHDGLPADIGVVCQNVGTAAAIARWIRDRQPLISRIVTVTGDGVRDAANLETRIGTPFASLIADGGGYTERMSRLIMGGSMMGAPLPHDDLPVIKATNCIVAASALDLQPRGAEMPCIRCGACSYVCPAYLLPQQLHWYLHPYDSEQLQRHGLLDCIECGCCDFVCPSQIPLAERFRETKPVLIRELDSRRDADAARARFHARNARLERLEAEHRAKLAEKRRPKIGPSSS</sequence>
<reference evidence="11 12" key="1">
    <citation type="journal article" date="2021" name="Int. J. Syst. Evol. Microbiol.">
        <title>Steroidobacter gossypii sp. nov., isolated from soil of cotton cropping field.</title>
        <authorList>
            <person name="Huang R."/>
            <person name="Yang S."/>
            <person name="Zhen C."/>
            <person name="Liu W."/>
        </authorList>
    </citation>
    <scope>NUCLEOTIDE SEQUENCE [LARGE SCALE GENOMIC DNA]</scope>
    <source>
        <strain evidence="11 12">S1-65</strain>
    </source>
</reference>
<keyword evidence="8" id="KW-0997">Cell inner membrane</keyword>
<feature type="binding site" evidence="8">
    <location>
        <position position="412"/>
    </location>
    <ligand>
        <name>[4Fe-4S] cluster</name>
        <dbReference type="ChEBI" id="CHEBI:49883"/>
        <label>2</label>
    </ligand>
</feature>
<dbReference type="InterPro" id="IPR010208">
    <property type="entry name" value="Ion_transpt_RnfC/RsxC"/>
</dbReference>
<feature type="binding site" evidence="8">
    <location>
        <position position="376"/>
    </location>
    <ligand>
        <name>[4Fe-4S] cluster</name>
        <dbReference type="ChEBI" id="CHEBI:49883"/>
        <label>1</label>
    </ligand>
</feature>
<comment type="subunit">
    <text evidence="8">The complex is composed of six subunits: RnfA, RnfB, RnfC, RnfD, RnfE and RnfG.</text>
</comment>
<accession>A0ABS1X686</accession>
<comment type="cofactor">
    <cofactor evidence="8">
        <name>[4Fe-4S] cluster</name>
        <dbReference type="ChEBI" id="CHEBI:49883"/>
    </cofactor>
    <text evidence="8">Binds 2 [4Fe-4S] clusters per subunit.</text>
</comment>
<gene>
    <name evidence="11" type="primary">rsxC</name>
    <name evidence="8" type="synonym">rnfC</name>
    <name evidence="11" type="ORF">JM946_28570</name>
</gene>
<dbReference type="Gene3D" id="3.30.70.20">
    <property type="match status" value="1"/>
</dbReference>
<comment type="subcellular location">
    <subcellularLocation>
        <location evidence="8">Cell inner membrane</location>
        <topology evidence="8">Peripheral membrane protein</topology>
    </subcellularLocation>
</comment>
<comment type="similarity">
    <text evidence="8">Belongs to the 4Fe4S bacterial-type ferredoxin family. RnfC subfamily.</text>
</comment>
<dbReference type="PANTHER" id="PTHR43034:SF2">
    <property type="entry name" value="ION-TRANSLOCATING OXIDOREDUCTASE COMPLEX SUBUNIT C"/>
    <property type="match status" value="1"/>
</dbReference>
<keyword evidence="1 8" id="KW-0813">Transport</keyword>
<feature type="binding site" evidence="8">
    <location>
        <position position="415"/>
    </location>
    <ligand>
        <name>[4Fe-4S] cluster</name>
        <dbReference type="ChEBI" id="CHEBI:49883"/>
        <label>2</label>
    </ligand>
</feature>
<keyword evidence="9" id="KW-0175">Coiled coil</keyword>
<feature type="binding site" evidence="8">
    <location>
        <position position="379"/>
    </location>
    <ligand>
        <name>[4Fe-4S] cluster</name>
        <dbReference type="ChEBI" id="CHEBI:49883"/>
        <label>1</label>
    </ligand>
</feature>
<name>A0ABS1X686_9GAMM</name>
<feature type="binding site" evidence="8">
    <location>
        <position position="383"/>
    </location>
    <ligand>
        <name>[4Fe-4S] cluster</name>
        <dbReference type="ChEBI" id="CHEBI:49883"/>
        <label>2</label>
    </ligand>
</feature>
<keyword evidence="3 8" id="KW-0479">Metal-binding</keyword>
<keyword evidence="5 8" id="KW-0249">Electron transport</keyword>
<keyword evidence="7 8" id="KW-0411">Iron-sulfur</keyword>
<keyword evidence="8" id="KW-1003">Cell membrane</keyword>
<evidence type="ECO:0000256" key="3">
    <source>
        <dbReference type="ARBA" id="ARBA00022723"/>
    </source>
</evidence>
<evidence type="ECO:0000256" key="8">
    <source>
        <dbReference type="HAMAP-Rule" id="MF_00461"/>
    </source>
</evidence>
<evidence type="ECO:0000256" key="9">
    <source>
        <dbReference type="SAM" id="Coils"/>
    </source>
</evidence>
<keyword evidence="4 8" id="KW-0677">Repeat</keyword>
<evidence type="ECO:0000256" key="7">
    <source>
        <dbReference type="ARBA" id="ARBA00023014"/>
    </source>
</evidence>